<dbReference type="AlphaFoldDB" id="A0A8H5CIK9"/>
<dbReference type="Proteomes" id="UP000541558">
    <property type="component" value="Unassembled WGS sequence"/>
</dbReference>
<sequence>MWTIPTQRLLDGKGDSPVEVHCERVEQRVLELEKEILALKAFRNTMSRTAALPAEILSDIFLYVAFDCRLNCRPAAWIPRVTHVCRQWREVAISSPSLWTDICFRTPELMQLMLERSRNAPLTLSHWGARTRGDRRGDLPILRTALNHISRTQSIDFSTRNGLGTLGTLLTQWPAEPTPVLQTVILKDEKDSFSFPGSFPSEVPSLLYLELYGCKIASWKDLPLGIKLKVLGLHAHASAQRRPTSEEFLVALKRVPSLRKLGLSHILPVNQYTAPLTPTGRPPFVLSEVQALGLVDQAPALINFLRTVDISNVSNLEIEVAGRLGDHASLDDLFAALALSWKPVVDAGPKFIGIREEYSFANEDTIQLIEMRFGSSRDRPQTLRFTVRNSGPTISSALGAIKRHMDLSPVRSLAWRGIWMRTASCDVFADLPNLEKITLDKTDVKSFVRALRGGPASDTTPFRALESLSMRNVDFGDGKPRRRAAIDAAAVTFGSLLAALQSRPDPVPFIEIRDCRYLRDSYRRTMQELLPETEVMWDNSEMVSDDEDD</sequence>
<evidence type="ECO:0000313" key="3">
    <source>
        <dbReference type="Proteomes" id="UP000541558"/>
    </source>
</evidence>
<dbReference type="InterPro" id="IPR036047">
    <property type="entry name" value="F-box-like_dom_sf"/>
</dbReference>
<dbReference type="Pfam" id="PF12937">
    <property type="entry name" value="F-box-like"/>
    <property type="match status" value="1"/>
</dbReference>
<feature type="domain" description="F-box" evidence="1">
    <location>
        <begin position="50"/>
        <end position="105"/>
    </location>
</feature>
<organism evidence="2 3">
    <name type="scientific">Ephemerocybe angulata</name>
    <dbReference type="NCBI Taxonomy" id="980116"/>
    <lineage>
        <taxon>Eukaryota</taxon>
        <taxon>Fungi</taxon>
        <taxon>Dikarya</taxon>
        <taxon>Basidiomycota</taxon>
        <taxon>Agaricomycotina</taxon>
        <taxon>Agaricomycetes</taxon>
        <taxon>Agaricomycetidae</taxon>
        <taxon>Agaricales</taxon>
        <taxon>Agaricineae</taxon>
        <taxon>Psathyrellaceae</taxon>
        <taxon>Ephemerocybe</taxon>
    </lineage>
</organism>
<evidence type="ECO:0000259" key="1">
    <source>
        <dbReference type="Pfam" id="PF12937"/>
    </source>
</evidence>
<accession>A0A8H5CIK9</accession>
<dbReference type="InterPro" id="IPR001810">
    <property type="entry name" value="F-box_dom"/>
</dbReference>
<name>A0A8H5CIK9_9AGAR</name>
<comment type="caution">
    <text evidence="2">The sequence shown here is derived from an EMBL/GenBank/DDBJ whole genome shotgun (WGS) entry which is preliminary data.</text>
</comment>
<dbReference type="SUPFAM" id="SSF52047">
    <property type="entry name" value="RNI-like"/>
    <property type="match status" value="1"/>
</dbReference>
<dbReference type="Gene3D" id="1.20.1280.50">
    <property type="match status" value="1"/>
</dbReference>
<protein>
    <recommendedName>
        <fullName evidence="1">F-box domain-containing protein</fullName>
    </recommendedName>
</protein>
<keyword evidence="3" id="KW-1185">Reference proteome</keyword>
<evidence type="ECO:0000313" key="2">
    <source>
        <dbReference type="EMBL" id="KAF5342422.1"/>
    </source>
</evidence>
<reference evidence="2 3" key="1">
    <citation type="journal article" date="2020" name="ISME J.">
        <title>Uncovering the hidden diversity of litter-decomposition mechanisms in mushroom-forming fungi.</title>
        <authorList>
            <person name="Floudas D."/>
            <person name="Bentzer J."/>
            <person name="Ahren D."/>
            <person name="Johansson T."/>
            <person name="Persson P."/>
            <person name="Tunlid A."/>
        </authorList>
    </citation>
    <scope>NUCLEOTIDE SEQUENCE [LARGE SCALE GENOMIC DNA]</scope>
    <source>
        <strain evidence="2 3">CBS 175.51</strain>
    </source>
</reference>
<proteinExistence type="predicted"/>
<dbReference type="EMBL" id="JAACJK010000001">
    <property type="protein sequence ID" value="KAF5342422.1"/>
    <property type="molecule type" value="Genomic_DNA"/>
</dbReference>
<gene>
    <name evidence="2" type="ORF">D9611_001245</name>
</gene>
<dbReference type="OrthoDB" id="2921962at2759"/>
<dbReference type="SUPFAM" id="SSF81383">
    <property type="entry name" value="F-box domain"/>
    <property type="match status" value="1"/>
</dbReference>